<protein>
    <submittedName>
        <fullName evidence="2">(northern house mosquito) hypothetical protein</fullName>
    </submittedName>
</protein>
<sequence>MPRPQRKAARVRRQARHRQQRPLEGHGAHRLRQDRPFHQEDRVLQAAQPQAIPPGVPHLPNQPARDGHRRNATHPQRHQQPHPLVDDDLYRWSQQWRLQLRRLLRQARPGR</sequence>
<organism evidence="2">
    <name type="scientific">Culex pipiens</name>
    <name type="common">House mosquito</name>
    <dbReference type="NCBI Taxonomy" id="7175"/>
    <lineage>
        <taxon>Eukaryota</taxon>
        <taxon>Metazoa</taxon>
        <taxon>Ecdysozoa</taxon>
        <taxon>Arthropoda</taxon>
        <taxon>Hexapoda</taxon>
        <taxon>Insecta</taxon>
        <taxon>Pterygota</taxon>
        <taxon>Neoptera</taxon>
        <taxon>Endopterygota</taxon>
        <taxon>Diptera</taxon>
        <taxon>Nematocera</taxon>
        <taxon>Culicoidea</taxon>
        <taxon>Culicidae</taxon>
        <taxon>Culicinae</taxon>
        <taxon>Culicini</taxon>
        <taxon>Culex</taxon>
        <taxon>Culex</taxon>
    </lineage>
</organism>
<evidence type="ECO:0000256" key="1">
    <source>
        <dbReference type="SAM" id="MobiDB-lite"/>
    </source>
</evidence>
<proteinExistence type="predicted"/>
<dbReference type="AlphaFoldDB" id="A0A8D8CK04"/>
<feature type="compositionally biased region" description="Basic residues" evidence="1">
    <location>
        <begin position="67"/>
        <end position="80"/>
    </location>
</feature>
<accession>A0A8D8CK04</accession>
<evidence type="ECO:0000313" key="2">
    <source>
        <dbReference type="EMBL" id="CAG6495560.1"/>
    </source>
</evidence>
<dbReference type="EMBL" id="HBUE01128982">
    <property type="protein sequence ID" value="CAG6495560.1"/>
    <property type="molecule type" value="Transcribed_RNA"/>
</dbReference>
<reference evidence="2" key="1">
    <citation type="submission" date="2021-05" db="EMBL/GenBank/DDBJ databases">
        <authorList>
            <person name="Alioto T."/>
            <person name="Alioto T."/>
            <person name="Gomez Garrido J."/>
        </authorList>
    </citation>
    <scope>NUCLEOTIDE SEQUENCE</scope>
</reference>
<feature type="compositionally biased region" description="Basic residues" evidence="1">
    <location>
        <begin position="1"/>
        <end position="20"/>
    </location>
</feature>
<feature type="region of interest" description="Disordered" evidence="1">
    <location>
        <begin position="1"/>
        <end position="87"/>
    </location>
</feature>
<feature type="compositionally biased region" description="Basic and acidic residues" evidence="1">
    <location>
        <begin position="21"/>
        <end position="43"/>
    </location>
</feature>
<name>A0A8D8CK04_CULPI</name>